<dbReference type="PANTHER" id="PTHR15245:SF20">
    <property type="entry name" value="SYMPLEKIN"/>
    <property type="match status" value="1"/>
</dbReference>
<dbReference type="Proteomes" id="UP001150538">
    <property type="component" value="Unassembled WGS sequence"/>
</dbReference>
<evidence type="ECO:0000259" key="6">
    <source>
        <dbReference type="Pfam" id="PF12295"/>
    </source>
</evidence>
<protein>
    <recommendedName>
        <fullName evidence="9">Symplekin</fullName>
    </recommendedName>
</protein>
<dbReference type="InterPro" id="IPR022075">
    <property type="entry name" value="Symplekin_C"/>
</dbReference>
<evidence type="ECO:0000259" key="5">
    <source>
        <dbReference type="Pfam" id="PF11935"/>
    </source>
</evidence>
<dbReference type="Pfam" id="PF12295">
    <property type="entry name" value="Symplekin_C"/>
    <property type="match status" value="1"/>
</dbReference>
<feature type="region of interest" description="Disordered" evidence="4">
    <location>
        <begin position="608"/>
        <end position="709"/>
    </location>
</feature>
<gene>
    <name evidence="7" type="ORF">H4219_003837</name>
</gene>
<feature type="compositionally biased region" description="Basic and acidic residues" evidence="4">
    <location>
        <begin position="627"/>
        <end position="651"/>
    </location>
</feature>
<feature type="region of interest" description="Disordered" evidence="4">
    <location>
        <begin position="1118"/>
        <end position="1196"/>
    </location>
</feature>
<proteinExistence type="predicted"/>
<feature type="region of interest" description="Disordered" evidence="4">
    <location>
        <begin position="564"/>
        <end position="587"/>
    </location>
</feature>
<feature type="compositionally biased region" description="Pro residues" evidence="4">
    <location>
        <begin position="501"/>
        <end position="510"/>
    </location>
</feature>
<keyword evidence="8" id="KW-1185">Reference proteome</keyword>
<dbReference type="InterPro" id="IPR032460">
    <property type="entry name" value="Symplekin/Pta1_N"/>
</dbReference>
<evidence type="ECO:0008006" key="9">
    <source>
        <dbReference type="Google" id="ProtNLM"/>
    </source>
</evidence>
<dbReference type="GO" id="GO:0006397">
    <property type="term" value="P:mRNA processing"/>
    <property type="evidence" value="ECO:0007669"/>
    <property type="project" value="UniProtKB-KW"/>
</dbReference>
<feature type="compositionally biased region" description="Basic residues" evidence="4">
    <location>
        <begin position="476"/>
        <end position="486"/>
    </location>
</feature>
<feature type="compositionally biased region" description="Low complexity" evidence="4">
    <location>
        <begin position="18"/>
        <end position="34"/>
    </location>
</feature>
<evidence type="ECO:0000313" key="7">
    <source>
        <dbReference type="EMBL" id="KAJ1916352.1"/>
    </source>
</evidence>
<comment type="caution">
    <text evidence="7">The sequence shown here is derived from an EMBL/GenBank/DDBJ whole genome shotgun (WGS) entry which is preliminary data.</text>
</comment>
<dbReference type="GO" id="GO:0005847">
    <property type="term" value="C:mRNA cleavage and polyadenylation specificity factor complex"/>
    <property type="evidence" value="ECO:0007669"/>
    <property type="project" value="TreeGrafter"/>
</dbReference>
<feature type="region of interest" description="Disordered" evidence="4">
    <location>
        <begin position="476"/>
        <end position="512"/>
    </location>
</feature>
<accession>A0A9W8A1M7</accession>
<comment type="subcellular location">
    <subcellularLocation>
        <location evidence="1">Nucleus</location>
    </subcellularLocation>
</comment>
<feature type="region of interest" description="Disordered" evidence="4">
    <location>
        <begin position="145"/>
        <end position="174"/>
    </location>
</feature>
<evidence type="ECO:0000256" key="1">
    <source>
        <dbReference type="ARBA" id="ARBA00004123"/>
    </source>
</evidence>
<evidence type="ECO:0000256" key="4">
    <source>
        <dbReference type="SAM" id="MobiDB-lite"/>
    </source>
</evidence>
<dbReference type="EMBL" id="JANBPU010000106">
    <property type="protein sequence ID" value="KAJ1916352.1"/>
    <property type="molecule type" value="Genomic_DNA"/>
</dbReference>
<dbReference type="InterPro" id="IPR021850">
    <property type="entry name" value="Symplekin/Pta1"/>
</dbReference>
<feature type="region of interest" description="Disordered" evidence="4">
    <location>
        <begin position="1362"/>
        <end position="1386"/>
    </location>
</feature>
<keyword evidence="3" id="KW-0539">Nucleus</keyword>
<reference evidence="7" key="1">
    <citation type="submission" date="2022-07" db="EMBL/GenBank/DDBJ databases">
        <title>Phylogenomic reconstructions and comparative analyses of Kickxellomycotina fungi.</title>
        <authorList>
            <person name="Reynolds N.K."/>
            <person name="Stajich J.E."/>
            <person name="Barry K."/>
            <person name="Grigoriev I.V."/>
            <person name="Crous P."/>
            <person name="Smith M.E."/>
        </authorList>
    </citation>
    <scope>NUCLEOTIDE SEQUENCE</scope>
    <source>
        <strain evidence="7">NBRC 100468</strain>
    </source>
</reference>
<feature type="compositionally biased region" description="Acidic residues" evidence="4">
    <location>
        <begin position="614"/>
        <end position="623"/>
    </location>
</feature>
<evidence type="ECO:0000256" key="2">
    <source>
        <dbReference type="ARBA" id="ARBA00022664"/>
    </source>
</evidence>
<sequence>MSDIPSALNTEEGRADGNVVNNNQMNNDNSTNANGNGGRRLETYDPKHAQKLYNLAIENTLPNQKYLDELVTYIQRYPQWSLKEYVPIATEAVAVVINSIKDGMDDEEALMFFSIMGVWGIAVLEEAVLWETEYLMQSDPVKILEKQGSGPDQSNSNAGDTTNGGDGSDSRVSDKYPKYIPPLLDFIDSILELQDIPSSVLRRGLQSLTTLLSPVLQVCARYDAESFKNVYTKLVSCSNRVYETAKRNRDPPFLARFTKLVGTELVIYSVSLGGSSVTPNNERSGSLTPTGNDNANSDSVVGTGSSNVALQQAKSGNKQINKGAATINSNMLQFNLNNIPKTHSYMKRDGLETRSNRALKTIIAMIPSAKSTKESSALMCTSLLSVIGSSLRVRPQYTPRIMSSIPSWYNKIIDLPLPKQPKKGAFTETKRRWLLKSIGLEVFQLFKNPNLRMFVSDIEHALKTMNTPEYQAHIGKIRGKGGKHSKGGGGGAQGRRDQGLPPRPTTPPLPDNWHTDRWFVDMAISNCIPHRIPLDRTIEYIIHTLRDTPDWQFMAALNRLPGMENSSVGDSSKEGTNVGGPSGASTSSRLIEKLQAALPVDLRSSGLVRKRADEEAEDEDEDALQSRLDEEAKRAKLEPSKEKSVEAKSTCDDEMQVESEDHGGEGTANTMDVEPNETTDIVKTEKTQPDQSHKDISNDEVQQKPQPDEDLDIEPIFQTDLVGSNRGPLPHPKALDRKTMLQLQHQAVGRVLGAGPSLFSYILNTDDPESELGLMQLLSGRPTNLSKLVANSTDKDNAKDSNEPDSNITITTTSATDICSNQDMVADWSLIMVRMITTIGLMNNTQKDSGEDESDEIIKVSNALFIDSLIEKTISYAEGSPRSRFELVMSLLYELWHQLNSTKSNIVLQENKIGETDSDQLSDLKSTKDVLEKAYITFSERYQQVIIKACEASIFTSVQAAMNNTNSSDSAEKDSAATATNKAPMEIIREAASRETLLNKFMAEVPHISEKMMNELWERLTRDQSTSHQQQQMLTVNLCVFAMQSLVNLRPIVRSKSLEYLLLCCVNSDNVIRGPCIMAVKSWYPDHPSLGNFIEEAALMHLNDVCKVQVMVVVPEEKKADGEKSDQKDEDVKTDEEKEKNGGEQDKKEETETEKTVGNKNEDGSAEPKEEDLAGDEEKREDQSKDGEKGVEDAEPKIEVRSEDYIIRYLELYLALCSKNPGLLSHLFEVYANSRPDIQGILRQAVVPLIKSFSSSTPKPLIDLIGSFPAGAESLALRIIEILTDNNPPSTALVQSVMRVYTSRRLEARFLIPIILGLERVRVISCLPDIVRMLNGKEEPHNRVKDCFLKLVKPPSEIYSSTASTSVTQTSGQQQQSSSIGADNRPKLAPTDLLKILHNIEQQAGIPRAMEAIQICLSAPDVFDGESIGAALQSLVSQNRLPALIVRTMMQLARMHPSMTRFVGVLLDTLISKKIWTNLRLWQGVIKLARMIAPISFNSILSLPLPQMKDLLKVEPIMIMPLIQHVQQLPPMFQARLLPILESIQQQHQQSQGQQIPPPSQPQQHQPPRQEQQKPMSQPT</sequence>
<feature type="region of interest" description="Disordered" evidence="4">
    <location>
        <begin position="277"/>
        <end position="303"/>
    </location>
</feature>
<dbReference type="Gene3D" id="1.25.10.10">
    <property type="entry name" value="Leucine-rich Repeat Variant"/>
    <property type="match status" value="1"/>
</dbReference>
<evidence type="ECO:0000313" key="8">
    <source>
        <dbReference type="Proteomes" id="UP001150538"/>
    </source>
</evidence>
<dbReference type="InterPro" id="IPR011989">
    <property type="entry name" value="ARM-like"/>
</dbReference>
<organism evidence="7 8">
    <name type="scientific">Mycoemilia scoparia</name>
    <dbReference type="NCBI Taxonomy" id="417184"/>
    <lineage>
        <taxon>Eukaryota</taxon>
        <taxon>Fungi</taxon>
        <taxon>Fungi incertae sedis</taxon>
        <taxon>Zoopagomycota</taxon>
        <taxon>Kickxellomycotina</taxon>
        <taxon>Kickxellomycetes</taxon>
        <taxon>Kickxellales</taxon>
        <taxon>Kickxellaceae</taxon>
        <taxon>Mycoemilia</taxon>
    </lineage>
</organism>
<feature type="region of interest" description="Disordered" evidence="4">
    <location>
        <begin position="1547"/>
        <end position="1580"/>
    </location>
</feature>
<feature type="compositionally biased region" description="Low complexity" evidence="4">
    <location>
        <begin position="1562"/>
        <end position="1580"/>
    </location>
</feature>
<feature type="region of interest" description="Disordered" evidence="4">
    <location>
        <begin position="1"/>
        <end position="43"/>
    </location>
</feature>
<feature type="compositionally biased region" description="Basic and acidic residues" evidence="4">
    <location>
        <begin position="680"/>
        <end position="697"/>
    </location>
</feature>
<evidence type="ECO:0000256" key="3">
    <source>
        <dbReference type="ARBA" id="ARBA00023242"/>
    </source>
</evidence>
<dbReference type="OrthoDB" id="331600at2759"/>
<dbReference type="Pfam" id="PF11935">
    <property type="entry name" value="SYMPK_PTA1_N"/>
    <property type="match status" value="1"/>
</dbReference>
<feature type="domain" description="Symplekin C-terminal" evidence="6">
    <location>
        <begin position="1308"/>
        <end position="1513"/>
    </location>
</feature>
<feature type="domain" description="Symplekin/Pta1 N-terminal" evidence="5">
    <location>
        <begin position="323"/>
        <end position="462"/>
    </location>
</feature>
<feature type="compositionally biased region" description="Low complexity" evidence="4">
    <location>
        <begin position="1362"/>
        <end position="1379"/>
    </location>
</feature>
<dbReference type="PANTHER" id="PTHR15245">
    <property type="entry name" value="SYMPLEKIN-RELATED"/>
    <property type="match status" value="1"/>
</dbReference>
<keyword evidence="2" id="KW-0507">mRNA processing</keyword>
<name>A0A9W8A1M7_9FUNG</name>